<dbReference type="PANTHER" id="PTHR21646:SF73">
    <property type="entry name" value="UBIQUITIN CARBOXYL-TERMINAL HYDROLASE"/>
    <property type="match status" value="1"/>
</dbReference>
<feature type="domain" description="DUSP" evidence="4">
    <location>
        <begin position="809"/>
        <end position="913"/>
    </location>
</feature>
<comment type="function">
    <text evidence="2">Recognizes and hydrolyzes the peptide bond at the C-terminal Gly of ubiquitin. Involved in the processing of poly-ubiquitin precursors as well as that of ubiquitinated proteins.</text>
</comment>
<dbReference type="InterPro" id="IPR018200">
    <property type="entry name" value="USP_CS"/>
</dbReference>
<dbReference type="InterPro" id="IPR038765">
    <property type="entry name" value="Papain-like_cys_pep_sf"/>
</dbReference>
<reference evidence="5 6" key="1">
    <citation type="submission" date="2021-05" db="EMBL/GenBank/DDBJ databases">
        <title>Genome Assembly of Synthetic Allotetraploid Brassica napus Reveals Homoeologous Exchanges between Subgenomes.</title>
        <authorList>
            <person name="Davis J.T."/>
        </authorList>
    </citation>
    <scope>NUCLEOTIDE SEQUENCE [LARGE SCALE GENOMIC DNA]</scope>
    <source>
        <strain evidence="6">cv. Da-Ae</strain>
        <tissue evidence="5">Seedling</tissue>
    </source>
</reference>
<evidence type="ECO:0000259" key="4">
    <source>
        <dbReference type="PROSITE" id="PS51283"/>
    </source>
</evidence>
<dbReference type="EMBL" id="JAGKQM010000014">
    <property type="protein sequence ID" value="KAH0886879.1"/>
    <property type="molecule type" value="Genomic_DNA"/>
</dbReference>
<dbReference type="Gene3D" id="3.30.2230.10">
    <property type="entry name" value="DUSP-like"/>
    <property type="match status" value="2"/>
</dbReference>
<name>A0ABQ8A2Z4_BRANA</name>
<dbReference type="InterPro" id="IPR001394">
    <property type="entry name" value="Peptidase_C19_UCH"/>
</dbReference>
<dbReference type="Gene3D" id="3.90.70.10">
    <property type="entry name" value="Cysteine proteinases"/>
    <property type="match status" value="2"/>
</dbReference>
<dbReference type="InterPro" id="IPR035927">
    <property type="entry name" value="DUSP-like_sf"/>
</dbReference>
<keyword evidence="6" id="KW-1185">Reference proteome</keyword>
<dbReference type="PROSITE" id="PS00973">
    <property type="entry name" value="USP_2"/>
    <property type="match status" value="1"/>
</dbReference>
<gene>
    <name evidence="5" type="ORF">HID58_062975</name>
</gene>
<dbReference type="PANTHER" id="PTHR21646">
    <property type="entry name" value="UBIQUITIN CARBOXYL-TERMINAL HYDROLASE"/>
    <property type="match status" value="1"/>
</dbReference>
<dbReference type="PROSITE" id="PS00972">
    <property type="entry name" value="USP_1"/>
    <property type="match status" value="2"/>
</dbReference>
<dbReference type="Pfam" id="PF06337">
    <property type="entry name" value="DUSP"/>
    <property type="match status" value="2"/>
</dbReference>
<feature type="domain" description="USP" evidence="3">
    <location>
        <begin position="270"/>
        <end position="555"/>
    </location>
</feature>
<evidence type="ECO:0000256" key="1">
    <source>
        <dbReference type="ARBA" id="ARBA00009085"/>
    </source>
</evidence>
<feature type="domain" description="DUSP" evidence="4">
    <location>
        <begin position="77"/>
        <end position="179"/>
    </location>
</feature>
<dbReference type="PROSITE" id="PS50235">
    <property type="entry name" value="USP_3"/>
    <property type="match status" value="2"/>
</dbReference>
<sequence length="1299" mass="146519">MHFFGMMIKNCPNFYSYFWTRVGPMNEFEFRNCPLRAFFDGLCLTKDIKRKFEFSLSTFFMTIPNSTASTAENASSRLPEEEKRIVSELATNSNEPDSYFAVSKRWYASWRKYVNTPLGGGAAAPRPGPIDNSDIIETDPYLGRKSLAKEKAYVLVTQLVWNTLLEWYSGGPPIPRTFIYLYLSDSRDDDDDNDDNEVTDIRLPKEASIRELYEMVCAKTVVSLEKAHIRDYYDMNKGELLDPLSNKSLEESGLVTNQDILLEVDERGLAGLVNLGNTCYMNSAVQCLAHTPPIHEYFLRDHTHQGELAKEFGKLLTELWSSGTNAVAPRVFKKKVDKAAPQFIGHYQHDSHELLLALLTGLHQESDIVNVFQGQCKSSLVCPVCGETANTYDSFTSLSLPLPSTPTPSISLISCLEGYLAEEPLGPDNMLCPQCKEKRQANKKLDLWKLPEILVFQLKRFKTSKYFLKKIDTFVDFPVDELDLSKYVEKGESCLYELYAMCNHDGGIGLGHYTAYAKMIDDDNEWYCYDDSLVSPVDESEIKSKAAYLLFYRRRVGSESAELVVRLKSSSCFRRYVVMAHLCRICGDLATHMSPPTTHPPQTRRSPPSTCSPATRLYLLAPPSNTTTPPVHNPAPPCGIPQTYLSDPAGVWLTSALRASQHEPGPWKISKMSAQVLALHLWSSSISSSSSYEERHLPLYLLLSVKGAKVSVSSPSSLFSLNTILLSCVTVSTGPEDANENTSGFLVGAGWSSTSQSKVTNSQLADFVVQAPLTHSSSASNPLSSSYEDLSASMAIPNSTAFNSIIRFRSPGEEKRIVSELTTSLNEGDSYFVISKRWYTSWQKYIAPIGGGAPRPGPIDNSDIIDDTTSDGDPQLRRYLVEDEDYVLVPHQVWKTLLEWYNVGPPIPMTLIYLFLSDARNVHNVTDIRLAKEASIWELYVKVCANTGVSLEKARIWDYFNRRKVKLLDPLSNESLEESGLLMDQDILLEVDEVGLAGLVNLGNTCYMNSTLQCLAHTPSILQYFLRDYTHQGELTKAFGELLKELWSSRKKAVAPSFFKTKLDKAAPQFSGHYQHDSHELLISLLARLHEVSDVCQGQCKSTLFVEKQQTYTYDSFTSLSLPLPSTRTWSISLLSCLENFLAEEPLGPNNMFCPECKEKRKANKKLDLWKLPEILVLHLKRFRTSKYFVKKIDTFVNFPINDLDLSKYVKNKNDDQSYLYELYAVSNHYIGPGGVRHYTAYAKLIDYNKWYHFNDSYVSPVNESVVRSKAAYLLFYRRRVGSETKAQSSEVSMTDDMD</sequence>
<comment type="caution">
    <text evidence="5">The sequence shown here is derived from an EMBL/GenBank/DDBJ whole genome shotgun (WGS) entry which is preliminary data.</text>
</comment>
<dbReference type="PROSITE" id="PS51283">
    <property type="entry name" value="DUSP"/>
    <property type="match status" value="2"/>
</dbReference>
<feature type="domain" description="USP" evidence="3">
    <location>
        <begin position="997"/>
        <end position="1280"/>
    </location>
</feature>
<organism evidence="5 6">
    <name type="scientific">Brassica napus</name>
    <name type="common">Rape</name>
    <dbReference type="NCBI Taxonomy" id="3708"/>
    <lineage>
        <taxon>Eukaryota</taxon>
        <taxon>Viridiplantae</taxon>
        <taxon>Streptophyta</taxon>
        <taxon>Embryophyta</taxon>
        <taxon>Tracheophyta</taxon>
        <taxon>Spermatophyta</taxon>
        <taxon>Magnoliopsida</taxon>
        <taxon>eudicotyledons</taxon>
        <taxon>Gunneridae</taxon>
        <taxon>Pentapetalae</taxon>
        <taxon>rosids</taxon>
        <taxon>malvids</taxon>
        <taxon>Brassicales</taxon>
        <taxon>Brassicaceae</taxon>
        <taxon>Brassiceae</taxon>
        <taxon>Brassica</taxon>
    </lineage>
</organism>
<evidence type="ECO:0000313" key="5">
    <source>
        <dbReference type="EMBL" id="KAH0886879.1"/>
    </source>
</evidence>
<dbReference type="InterPro" id="IPR050185">
    <property type="entry name" value="Ub_carboxyl-term_hydrolase"/>
</dbReference>
<dbReference type="InterPro" id="IPR006615">
    <property type="entry name" value="Pept_C19_DUSP"/>
</dbReference>
<proteinExistence type="inferred from homology"/>
<dbReference type="SUPFAM" id="SSF54001">
    <property type="entry name" value="Cysteine proteinases"/>
    <property type="match status" value="2"/>
</dbReference>
<evidence type="ECO:0000256" key="2">
    <source>
        <dbReference type="ARBA" id="ARBA00037450"/>
    </source>
</evidence>
<dbReference type="InterPro" id="IPR028889">
    <property type="entry name" value="USP"/>
</dbReference>
<evidence type="ECO:0008006" key="7">
    <source>
        <dbReference type="Google" id="ProtNLM"/>
    </source>
</evidence>
<evidence type="ECO:0000313" key="6">
    <source>
        <dbReference type="Proteomes" id="UP000824890"/>
    </source>
</evidence>
<dbReference type="Gene3D" id="3.10.20.90">
    <property type="entry name" value="Phosphatidylinositol 3-kinase Catalytic Subunit, Chain A, domain 1"/>
    <property type="match status" value="1"/>
</dbReference>
<dbReference type="Pfam" id="PF00443">
    <property type="entry name" value="UCH"/>
    <property type="match status" value="2"/>
</dbReference>
<comment type="similarity">
    <text evidence="1">Belongs to the peptidase C19 family.</text>
</comment>
<accession>A0ABQ8A2Z4</accession>
<dbReference type="CDD" id="cd02674">
    <property type="entry name" value="Peptidase_C19R"/>
    <property type="match status" value="2"/>
</dbReference>
<dbReference type="SUPFAM" id="SSF143791">
    <property type="entry name" value="DUSP-like"/>
    <property type="match status" value="2"/>
</dbReference>
<dbReference type="Proteomes" id="UP000824890">
    <property type="component" value="Unassembled WGS sequence"/>
</dbReference>
<evidence type="ECO:0000259" key="3">
    <source>
        <dbReference type="PROSITE" id="PS50235"/>
    </source>
</evidence>
<protein>
    <recommendedName>
        <fullName evidence="7">Ubiquitinyl hydrolase 1</fullName>
    </recommendedName>
</protein>
<dbReference type="SMART" id="SM00695">
    <property type="entry name" value="DUSP"/>
    <property type="match status" value="2"/>
</dbReference>